<dbReference type="EMBL" id="JBAGLP010000095">
    <property type="protein sequence ID" value="MEG3613598.1"/>
    <property type="molecule type" value="Genomic_DNA"/>
</dbReference>
<dbReference type="Proteomes" id="UP001310387">
    <property type="component" value="Unassembled WGS sequence"/>
</dbReference>
<gene>
    <name evidence="12" type="ORF">V5O49_00515</name>
</gene>
<evidence type="ECO:0000256" key="6">
    <source>
        <dbReference type="ARBA" id="ARBA00037589"/>
    </source>
</evidence>
<dbReference type="PANTHER" id="PTHR38042">
    <property type="entry name" value="UROPORPHYRINOGEN-III SYNTHASE, CHLOROPLASTIC"/>
    <property type="match status" value="1"/>
</dbReference>
<reference evidence="12" key="2">
    <citation type="submission" date="2024-02" db="EMBL/GenBank/DDBJ databases">
        <authorList>
            <person name="Prathaban M."/>
            <person name="Mythili R."/>
            <person name="Sharmila Devi N."/>
            <person name="Sobanaa M."/>
            <person name="Prathiviraj R."/>
            <person name="Selvin J."/>
        </authorList>
    </citation>
    <scope>NUCLEOTIDE SEQUENCE</scope>
    <source>
        <strain evidence="12">MP1014</strain>
    </source>
</reference>
<comment type="similarity">
    <text evidence="2 9">Belongs to the uroporphyrinogen-III synthase family.</text>
</comment>
<dbReference type="Gene3D" id="3.40.50.10090">
    <property type="match status" value="2"/>
</dbReference>
<organism evidence="12 13">
    <name type="scientific">Isoptericola haloaureus</name>
    <dbReference type="NCBI Taxonomy" id="1542902"/>
    <lineage>
        <taxon>Bacteria</taxon>
        <taxon>Bacillati</taxon>
        <taxon>Actinomycetota</taxon>
        <taxon>Actinomycetes</taxon>
        <taxon>Micrococcales</taxon>
        <taxon>Promicromonosporaceae</taxon>
        <taxon>Isoptericola</taxon>
    </lineage>
</organism>
<feature type="domain" description="Tetrapyrrole biosynthesis uroporphyrinogen III synthase" evidence="11">
    <location>
        <begin position="188"/>
        <end position="290"/>
    </location>
</feature>
<accession>A0ABU7Z2J1</accession>
<comment type="function">
    <text evidence="6 9">Catalyzes cyclization of the linear tetrapyrrole, hydroxymethylbilane, to the macrocyclic uroporphyrinogen III.</text>
</comment>
<evidence type="ECO:0000256" key="3">
    <source>
        <dbReference type="ARBA" id="ARBA00013109"/>
    </source>
</evidence>
<evidence type="ECO:0000256" key="2">
    <source>
        <dbReference type="ARBA" id="ARBA00008133"/>
    </source>
</evidence>
<protein>
    <recommendedName>
        <fullName evidence="7 9">Uroporphyrinogen-III synthase</fullName>
        <ecNumber evidence="3 9">4.2.1.75</ecNumber>
    </recommendedName>
</protein>
<dbReference type="CDD" id="cd06578">
    <property type="entry name" value="HemD"/>
    <property type="match status" value="1"/>
</dbReference>
<dbReference type="GO" id="GO:0004852">
    <property type="term" value="F:uroporphyrinogen-III synthase activity"/>
    <property type="evidence" value="ECO:0007669"/>
    <property type="project" value="UniProtKB-EC"/>
</dbReference>
<feature type="domain" description="Tetrapyrrole biosynthesis uroporphyrinogen III synthase" evidence="11">
    <location>
        <begin position="27"/>
        <end position="142"/>
    </location>
</feature>
<comment type="catalytic activity">
    <reaction evidence="8 9">
        <text>hydroxymethylbilane = uroporphyrinogen III + H2O</text>
        <dbReference type="Rhea" id="RHEA:18965"/>
        <dbReference type="ChEBI" id="CHEBI:15377"/>
        <dbReference type="ChEBI" id="CHEBI:57308"/>
        <dbReference type="ChEBI" id="CHEBI:57845"/>
        <dbReference type="EC" id="4.2.1.75"/>
    </reaction>
</comment>
<sequence>MTAPGPGPDLTGRSVLLPRSPDRAAGLARRLRDAGADVTVAPVIERAPALDQHALRDAVDRLRDGRYAWTVITSVNAVDALADALPVSDGGSPAAQATFAAAPTRWAAVGPATVRALRSVGIEPELVPTDASAAGLVAAFPGPSEDAEGATRDWTVGGAARAASSVPKWRSRSDRERDAARAAPPTSHHVLLPLGDRARPTLRDGLARLGWTPEVVTAYRTVRSELPADVVGRAYDLVVVTSGSVAREVADQLGTAAPVVAIGRPSAEAADEVGLTVAGVASAPTDDGLAAAVTTALEQNP</sequence>
<evidence type="ECO:0000256" key="10">
    <source>
        <dbReference type="SAM" id="MobiDB-lite"/>
    </source>
</evidence>
<dbReference type="PANTHER" id="PTHR38042:SF1">
    <property type="entry name" value="UROPORPHYRINOGEN-III SYNTHASE, CHLOROPLASTIC"/>
    <property type="match status" value="1"/>
</dbReference>
<feature type="compositionally biased region" description="Basic and acidic residues" evidence="10">
    <location>
        <begin position="171"/>
        <end position="180"/>
    </location>
</feature>
<reference evidence="12" key="1">
    <citation type="journal article" date="2024" name="Antonie Van Leeuwenhoek">
        <title>Isoptericola haloaureus sp. nov., a dimorphic actinobacterium isolated from mangrove sediments of southeast India, implicating biosaline agricultural significance through nitrogen fixation and salt tolerance genes.</title>
        <authorList>
            <person name="Prathaban M."/>
            <person name="Prathiviraj R."/>
            <person name="Ravichandran M."/>
            <person name="Natarajan S.D."/>
            <person name="Sobanaa M."/>
            <person name="Hari Krishna Kumar S."/>
            <person name="Chandrasekar V."/>
            <person name="Selvin J."/>
        </authorList>
    </citation>
    <scope>NUCLEOTIDE SEQUENCE</scope>
    <source>
        <strain evidence="12">MP1014</strain>
    </source>
</reference>
<dbReference type="InterPro" id="IPR036108">
    <property type="entry name" value="4pyrrol_syn_uPrphyn_synt_sf"/>
</dbReference>
<evidence type="ECO:0000256" key="7">
    <source>
        <dbReference type="ARBA" id="ARBA00040167"/>
    </source>
</evidence>
<dbReference type="InterPro" id="IPR003754">
    <property type="entry name" value="4pyrrol_synth_uPrphyn_synth"/>
</dbReference>
<dbReference type="SUPFAM" id="SSF69618">
    <property type="entry name" value="HemD-like"/>
    <property type="match status" value="1"/>
</dbReference>
<evidence type="ECO:0000256" key="9">
    <source>
        <dbReference type="RuleBase" id="RU366031"/>
    </source>
</evidence>
<evidence type="ECO:0000256" key="1">
    <source>
        <dbReference type="ARBA" id="ARBA00004772"/>
    </source>
</evidence>
<evidence type="ECO:0000259" key="11">
    <source>
        <dbReference type="Pfam" id="PF02602"/>
    </source>
</evidence>
<evidence type="ECO:0000313" key="12">
    <source>
        <dbReference type="EMBL" id="MEG3613598.1"/>
    </source>
</evidence>
<feature type="region of interest" description="Disordered" evidence="10">
    <location>
        <begin position="165"/>
        <end position="192"/>
    </location>
</feature>
<dbReference type="EC" id="4.2.1.75" evidence="3 9"/>
<keyword evidence="5 9" id="KW-0627">Porphyrin biosynthesis</keyword>
<evidence type="ECO:0000313" key="13">
    <source>
        <dbReference type="Proteomes" id="UP001310387"/>
    </source>
</evidence>
<dbReference type="RefSeq" id="WP_332900503.1">
    <property type="nucleotide sequence ID" value="NZ_JBAGLP010000095.1"/>
</dbReference>
<dbReference type="InterPro" id="IPR039793">
    <property type="entry name" value="UROS/Hem4"/>
</dbReference>
<proteinExistence type="inferred from homology"/>
<evidence type="ECO:0000256" key="5">
    <source>
        <dbReference type="ARBA" id="ARBA00023244"/>
    </source>
</evidence>
<keyword evidence="13" id="KW-1185">Reference proteome</keyword>
<keyword evidence="4 9" id="KW-0456">Lyase</keyword>
<comment type="pathway">
    <text evidence="1 9">Porphyrin-containing compound metabolism; protoporphyrin-IX biosynthesis; coproporphyrinogen-III from 5-aminolevulinate: step 3/4.</text>
</comment>
<name>A0ABU7Z2J1_9MICO</name>
<evidence type="ECO:0000256" key="8">
    <source>
        <dbReference type="ARBA" id="ARBA00048617"/>
    </source>
</evidence>
<comment type="caution">
    <text evidence="12">The sequence shown here is derived from an EMBL/GenBank/DDBJ whole genome shotgun (WGS) entry which is preliminary data.</text>
</comment>
<evidence type="ECO:0000256" key="4">
    <source>
        <dbReference type="ARBA" id="ARBA00023239"/>
    </source>
</evidence>
<dbReference type="Pfam" id="PF02602">
    <property type="entry name" value="HEM4"/>
    <property type="match status" value="2"/>
</dbReference>